<evidence type="ECO:0000313" key="1">
    <source>
        <dbReference type="EMBL" id="QRC95641.1"/>
    </source>
</evidence>
<proteinExistence type="predicted"/>
<sequence>VLYHKLAHYPIISPGVNDFEKCARRLPVTRATRPLGGVVASMSPVSCRTFRQNNGVHVDRGSNKKDTNTHRWARCHRRDFQTSCGVGRSRGNIHARRRSCGP</sequence>
<reference evidence="2" key="1">
    <citation type="journal article" date="2021" name="BMC Genomics">
        <title>Chromosome-level genome assembly and manually-curated proteome of model necrotroph Parastagonospora nodorum Sn15 reveals a genome-wide trove of candidate effector homologs, and redundancy of virulence-related functions within an accessory chromosome.</title>
        <authorList>
            <person name="Bertazzoni S."/>
            <person name="Jones D.A.B."/>
            <person name="Phan H.T."/>
            <person name="Tan K.-C."/>
            <person name="Hane J.K."/>
        </authorList>
    </citation>
    <scope>NUCLEOTIDE SEQUENCE [LARGE SCALE GENOMIC DNA]</scope>
    <source>
        <strain evidence="2">SN15 / ATCC MYA-4574 / FGSC 10173)</strain>
    </source>
</reference>
<keyword evidence="2" id="KW-1185">Reference proteome</keyword>
<dbReference type="AlphaFoldDB" id="A0A7U2I0T0"/>
<evidence type="ECO:0000313" key="2">
    <source>
        <dbReference type="Proteomes" id="UP000663193"/>
    </source>
</evidence>
<dbReference type="VEuPathDB" id="FungiDB:JI435_033010"/>
<feature type="non-terminal residue" evidence="1">
    <location>
        <position position="102"/>
    </location>
</feature>
<protein>
    <submittedName>
        <fullName evidence="1">Uncharacterized protein</fullName>
    </submittedName>
</protein>
<name>A0A7U2I0T0_PHANO</name>
<gene>
    <name evidence="1" type="ORF">JI435_033010</name>
</gene>
<accession>A0A7U2I0T0</accession>
<dbReference type="EMBL" id="CP069027">
    <property type="protein sequence ID" value="QRC95641.1"/>
    <property type="molecule type" value="Genomic_DNA"/>
</dbReference>
<organism evidence="1 2">
    <name type="scientific">Phaeosphaeria nodorum (strain SN15 / ATCC MYA-4574 / FGSC 10173)</name>
    <name type="common">Glume blotch fungus</name>
    <name type="synonym">Parastagonospora nodorum</name>
    <dbReference type="NCBI Taxonomy" id="321614"/>
    <lineage>
        <taxon>Eukaryota</taxon>
        <taxon>Fungi</taxon>
        <taxon>Dikarya</taxon>
        <taxon>Ascomycota</taxon>
        <taxon>Pezizomycotina</taxon>
        <taxon>Dothideomycetes</taxon>
        <taxon>Pleosporomycetidae</taxon>
        <taxon>Pleosporales</taxon>
        <taxon>Pleosporineae</taxon>
        <taxon>Phaeosphaeriaceae</taxon>
        <taxon>Parastagonospora</taxon>
    </lineage>
</organism>
<dbReference type="Proteomes" id="UP000663193">
    <property type="component" value="Chromosome 5"/>
</dbReference>